<sequence length="235" mass="26332">MCAGAIALAGCPKIHYMTKITRPDKSRRNRTEVMSAIRRAAISEFSQHGFAGASTQAIAERAGLTKSSLHYYIADKESLYAEVLGDLMASWARLLEFEGESDEPAEILAQYIRQKLRFTFKNPELSRIFTTELLSGGHRLAQFWPDAIASTNSKVEMIEGWVREGRIRTLDARLLIMHMWAMTQYYADYAMQAEKMLGTSLRSREIQEHVLDELVGFVLAGCGVAPVHDSVPASK</sequence>
<gene>
    <name evidence="4" type="ORF">BURMUCGD2_6457</name>
</gene>
<protein>
    <submittedName>
        <fullName evidence="4">Transcriptional regulator, TetR family</fullName>
    </submittedName>
</protein>
<dbReference type="InterPro" id="IPR036271">
    <property type="entry name" value="Tet_transcr_reg_TetR-rel_C_sf"/>
</dbReference>
<dbReference type="GO" id="GO:0003677">
    <property type="term" value="F:DNA binding"/>
    <property type="evidence" value="ECO:0007669"/>
    <property type="project" value="UniProtKB-UniRule"/>
</dbReference>
<dbReference type="InterPro" id="IPR001647">
    <property type="entry name" value="HTH_TetR"/>
</dbReference>
<dbReference type="AlphaFoldDB" id="B9BP36"/>
<accession>B9BP36</accession>
<dbReference type="SUPFAM" id="SSF48498">
    <property type="entry name" value="Tetracyclin repressor-like, C-terminal domain"/>
    <property type="match status" value="1"/>
</dbReference>
<dbReference type="PROSITE" id="PS50977">
    <property type="entry name" value="HTH_TETR_2"/>
    <property type="match status" value="1"/>
</dbReference>
<evidence type="ECO:0000256" key="2">
    <source>
        <dbReference type="PROSITE-ProRule" id="PRU00335"/>
    </source>
</evidence>
<feature type="DNA-binding region" description="H-T-H motif" evidence="2">
    <location>
        <begin position="54"/>
        <end position="73"/>
    </location>
</feature>
<dbReference type="Pfam" id="PF00440">
    <property type="entry name" value="TetR_N"/>
    <property type="match status" value="1"/>
</dbReference>
<dbReference type="InterPro" id="IPR013573">
    <property type="entry name" value="Tscrpt_reg_YcdC_C"/>
</dbReference>
<dbReference type="PANTHER" id="PTHR30328:SF54">
    <property type="entry name" value="HTH-TYPE TRANSCRIPTIONAL REPRESSOR SCO4008"/>
    <property type="match status" value="1"/>
</dbReference>
<dbReference type="PANTHER" id="PTHR30328">
    <property type="entry name" value="TRANSCRIPTIONAL REPRESSOR"/>
    <property type="match status" value="1"/>
</dbReference>
<dbReference type="InterPro" id="IPR050109">
    <property type="entry name" value="HTH-type_TetR-like_transc_reg"/>
</dbReference>
<organism evidence="4 5">
    <name type="scientific">Burkholderia multivorans CGD2</name>
    <dbReference type="NCBI Taxonomy" id="513052"/>
    <lineage>
        <taxon>Bacteria</taxon>
        <taxon>Pseudomonadati</taxon>
        <taxon>Pseudomonadota</taxon>
        <taxon>Betaproteobacteria</taxon>
        <taxon>Burkholderiales</taxon>
        <taxon>Burkholderiaceae</taxon>
        <taxon>Burkholderia</taxon>
        <taxon>Burkholderia cepacia complex</taxon>
    </lineage>
</organism>
<dbReference type="Gene3D" id="1.10.357.10">
    <property type="entry name" value="Tetracycline Repressor, domain 2"/>
    <property type="match status" value="1"/>
</dbReference>
<evidence type="ECO:0000259" key="3">
    <source>
        <dbReference type="PROSITE" id="PS50977"/>
    </source>
</evidence>
<evidence type="ECO:0000313" key="5">
    <source>
        <dbReference type="Proteomes" id="UP000004535"/>
    </source>
</evidence>
<dbReference type="Gene3D" id="1.10.10.60">
    <property type="entry name" value="Homeodomain-like"/>
    <property type="match status" value="1"/>
</dbReference>
<feature type="domain" description="HTH tetR-type" evidence="3">
    <location>
        <begin position="31"/>
        <end position="91"/>
    </location>
</feature>
<dbReference type="EMBL" id="ACFC01000004">
    <property type="protein sequence ID" value="EEE07354.1"/>
    <property type="molecule type" value="Genomic_DNA"/>
</dbReference>
<dbReference type="Pfam" id="PF08362">
    <property type="entry name" value="TetR_C_3"/>
    <property type="match status" value="1"/>
</dbReference>
<reference evidence="4 5" key="1">
    <citation type="journal article" date="2012" name="J. Bacteriol.">
        <title>Draft Genome Sequence Determination for Cystic Fibrosis and Chronic Granulomatous Disease Burkholderia multivorans Isolates.</title>
        <authorList>
            <person name="Varga J.J."/>
            <person name="Losada L."/>
            <person name="Zelazny A.M."/>
            <person name="Brinkac L."/>
            <person name="Harkins D."/>
            <person name="Radune D."/>
            <person name="Hostetler J."/>
            <person name="Sampaio E.P."/>
            <person name="Ronning C.M."/>
            <person name="Nierman W.C."/>
            <person name="Greenberg D.E."/>
            <person name="Holland S.M."/>
            <person name="Goldberg J.B."/>
        </authorList>
    </citation>
    <scope>NUCLEOTIDE SEQUENCE [LARGE SCALE GENOMIC DNA]</scope>
    <source>
        <strain evidence="4 5">CGD2</strain>
    </source>
</reference>
<keyword evidence="1 2" id="KW-0238">DNA-binding</keyword>
<comment type="caution">
    <text evidence="4">The sequence shown here is derived from an EMBL/GenBank/DDBJ whole genome shotgun (WGS) entry which is preliminary data.</text>
</comment>
<dbReference type="GO" id="GO:0045892">
    <property type="term" value="P:negative regulation of DNA-templated transcription"/>
    <property type="evidence" value="ECO:0007669"/>
    <property type="project" value="InterPro"/>
</dbReference>
<evidence type="ECO:0000256" key="1">
    <source>
        <dbReference type="ARBA" id="ARBA00023125"/>
    </source>
</evidence>
<dbReference type="SUPFAM" id="SSF46689">
    <property type="entry name" value="Homeodomain-like"/>
    <property type="match status" value="1"/>
</dbReference>
<dbReference type="PRINTS" id="PR00455">
    <property type="entry name" value="HTHTETR"/>
</dbReference>
<dbReference type="Proteomes" id="UP000004535">
    <property type="component" value="Unassembled WGS sequence"/>
</dbReference>
<evidence type="ECO:0000313" key="4">
    <source>
        <dbReference type="EMBL" id="EEE07354.1"/>
    </source>
</evidence>
<proteinExistence type="predicted"/>
<dbReference type="InterPro" id="IPR009057">
    <property type="entry name" value="Homeodomain-like_sf"/>
</dbReference>
<name>B9BP36_9BURK</name>